<evidence type="ECO:0000313" key="4">
    <source>
        <dbReference type="Proteomes" id="UP000265882"/>
    </source>
</evidence>
<dbReference type="CDD" id="cd01292">
    <property type="entry name" value="metallo-dependent_hydrolases"/>
    <property type="match status" value="1"/>
</dbReference>
<dbReference type="EMBL" id="QZKU01000128">
    <property type="protein sequence ID" value="RJP16162.1"/>
    <property type="molecule type" value="Genomic_DNA"/>
</dbReference>
<dbReference type="InterPro" id="IPR032466">
    <property type="entry name" value="Metal_Hydrolase"/>
</dbReference>
<evidence type="ECO:0000259" key="2">
    <source>
        <dbReference type="Pfam" id="PF04909"/>
    </source>
</evidence>
<dbReference type="GO" id="GO:0016831">
    <property type="term" value="F:carboxy-lyase activity"/>
    <property type="evidence" value="ECO:0007669"/>
    <property type="project" value="InterPro"/>
</dbReference>
<dbReference type="InterPro" id="IPR006680">
    <property type="entry name" value="Amidohydro-rel"/>
</dbReference>
<dbReference type="GO" id="GO:0016787">
    <property type="term" value="F:hydrolase activity"/>
    <property type="evidence" value="ECO:0007669"/>
    <property type="project" value="UniProtKB-KW"/>
</dbReference>
<dbReference type="Pfam" id="PF04909">
    <property type="entry name" value="Amidohydro_2"/>
    <property type="match status" value="1"/>
</dbReference>
<evidence type="ECO:0000313" key="3">
    <source>
        <dbReference type="EMBL" id="RJP16162.1"/>
    </source>
</evidence>
<protein>
    <submittedName>
        <fullName evidence="3">Amidohydrolase</fullName>
    </submittedName>
</protein>
<name>A0A3A4N9S6_ABYX5</name>
<evidence type="ECO:0000256" key="1">
    <source>
        <dbReference type="ARBA" id="ARBA00023239"/>
    </source>
</evidence>
<dbReference type="Gene3D" id="3.20.20.140">
    <property type="entry name" value="Metal-dependent hydrolases"/>
    <property type="match status" value="1"/>
</dbReference>
<dbReference type="PANTHER" id="PTHR21240">
    <property type="entry name" value="2-AMINO-3-CARBOXYLMUCONATE-6-SEMIALDEHYDE DECARBOXYLASE"/>
    <property type="match status" value="1"/>
</dbReference>
<dbReference type="PANTHER" id="PTHR21240:SF19">
    <property type="entry name" value="CATALYTIC_ HYDROLASE"/>
    <property type="match status" value="1"/>
</dbReference>
<reference evidence="3 4" key="1">
    <citation type="journal article" date="2017" name="ISME J.">
        <title>Energy and carbon metabolisms in a deep terrestrial subsurface fluid microbial community.</title>
        <authorList>
            <person name="Momper L."/>
            <person name="Jungbluth S.P."/>
            <person name="Lee M.D."/>
            <person name="Amend J.P."/>
        </authorList>
    </citation>
    <scope>NUCLEOTIDE SEQUENCE [LARGE SCALE GENOMIC DNA]</scope>
    <source>
        <strain evidence="3">SURF_5</strain>
    </source>
</reference>
<gene>
    <name evidence="3" type="ORF">C4520_19330</name>
</gene>
<dbReference type="Proteomes" id="UP000265882">
    <property type="component" value="Unassembled WGS sequence"/>
</dbReference>
<dbReference type="InterPro" id="IPR032465">
    <property type="entry name" value="ACMSD"/>
</dbReference>
<dbReference type="SUPFAM" id="SSF51556">
    <property type="entry name" value="Metallo-dependent hydrolases"/>
    <property type="match status" value="1"/>
</dbReference>
<keyword evidence="3" id="KW-0378">Hydrolase</keyword>
<accession>A0A3A4N9S6</accession>
<sequence>MIKAIDVHAHPSTRAAARSMLKYQKALLQYYQKRELTDEEVLSVSKSEAEMAQDFIDAGVKGIIVAWDAETNTGQPATSNDYIAKLTSDYPDAFIGGYACVDPWKGEMAIQEAERAIRKLGLMGVKFQQTAQGFYPNDRRFYPLWEKCVELKAPVMFHTGTTGLGAGMPGGMGIHLKYTRPIPHIDDVAADFPELLIIACHPSWPWQDEMIAVLIHKANVVMELSGWSPKYFSPALKKELHSRLQDRAMFGSDYPMIPHQKLFDAYAAEGYKDEILEKIFLKNAQRILGIKI</sequence>
<proteinExistence type="predicted"/>
<keyword evidence="1" id="KW-0456">Lyase</keyword>
<comment type="caution">
    <text evidence="3">The sequence shown here is derived from an EMBL/GenBank/DDBJ whole genome shotgun (WGS) entry which is preliminary data.</text>
</comment>
<feature type="domain" description="Amidohydrolase-related" evidence="2">
    <location>
        <begin position="5"/>
        <end position="290"/>
    </location>
</feature>
<dbReference type="AlphaFoldDB" id="A0A3A4N9S6"/>
<organism evidence="3 4">
    <name type="scientific">Abyssobacteria bacterium (strain SURF_5)</name>
    <dbReference type="NCBI Taxonomy" id="2093360"/>
    <lineage>
        <taxon>Bacteria</taxon>
        <taxon>Pseudomonadati</taxon>
        <taxon>Candidatus Hydrogenedentota</taxon>
        <taxon>Candidatus Abyssobacteria</taxon>
    </lineage>
</organism>